<proteinExistence type="predicted"/>
<reference evidence="2" key="2">
    <citation type="submission" date="2015-01" db="EMBL/GenBank/DDBJ databases">
        <title>Evolutionary Origins and Diversification of the Mycorrhizal Mutualists.</title>
        <authorList>
            <consortium name="DOE Joint Genome Institute"/>
            <consortium name="Mycorrhizal Genomics Consortium"/>
            <person name="Kohler A."/>
            <person name="Kuo A."/>
            <person name="Nagy L.G."/>
            <person name="Floudas D."/>
            <person name="Copeland A."/>
            <person name="Barry K.W."/>
            <person name="Cichocki N."/>
            <person name="Veneault-Fourrey C."/>
            <person name="LaButti K."/>
            <person name="Lindquist E.A."/>
            <person name="Lipzen A."/>
            <person name="Lundell T."/>
            <person name="Morin E."/>
            <person name="Murat C."/>
            <person name="Riley R."/>
            <person name="Ohm R."/>
            <person name="Sun H."/>
            <person name="Tunlid A."/>
            <person name="Henrissat B."/>
            <person name="Grigoriev I.V."/>
            <person name="Hibbett D.S."/>
            <person name="Martin F."/>
        </authorList>
    </citation>
    <scope>NUCLEOTIDE SEQUENCE [LARGE SCALE GENOMIC DNA]</scope>
    <source>
        <strain evidence="2">Foug A</strain>
    </source>
</reference>
<dbReference type="Proteomes" id="UP000053989">
    <property type="component" value="Unassembled WGS sequence"/>
</dbReference>
<reference evidence="1 2" key="1">
    <citation type="submission" date="2014-04" db="EMBL/GenBank/DDBJ databases">
        <authorList>
            <consortium name="DOE Joint Genome Institute"/>
            <person name="Kuo A."/>
            <person name="Kohler A."/>
            <person name="Nagy L.G."/>
            <person name="Floudas D."/>
            <person name="Copeland A."/>
            <person name="Barry K.W."/>
            <person name="Cichocki N."/>
            <person name="Veneault-Fourrey C."/>
            <person name="LaButti K."/>
            <person name="Lindquist E.A."/>
            <person name="Lipzen A."/>
            <person name="Lundell T."/>
            <person name="Morin E."/>
            <person name="Murat C."/>
            <person name="Sun H."/>
            <person name="Tunlid A."/>
            <person name="Henrissat B."/>
            <person name="Grigoriev I.V."/>
            <person name="Hibbett D.S."/>
            <person name="Martin F."/>
            <person name="Nordberg H.P."/>
            <person name="Cantor M.N."/>
            <person name="Hua S.X."/>
        </authorList>
    </citation>
    <scope>NUCLEOTIDE SEQUENCE [LARGE SCALE GENOMIC DNA]</scope>
    <source>
        <strain evidence="1 2">Foug A</strain>
    </source>
</reference>
<sequence length="68" mass="7395">MALPTITNPVQLTFISRRIPLTPIPLLCGKVGGLGPHGVPRKLDRSLRGVITEGATGEERCWHVTTHQ</sequence>
<protein>
    <submittedName>
        <fullName evidence="1">Uncharacterized protein</fullName>
    </submittedName>
</protein>
<dbReference type="EMBL" id="KN822007">
    <property type="protein sequence ID" value="KIM69267.1"/>
    <property type="molecule type" value="Genomic_DNA"/>
</dbReference>
<organism evidence="1 2">
    <name type="scientific">Scleroderma citrinum Foug A</name>
    <dbReference type="NCBI Taxonomy" id="1036808"/>
    <lineage>
        <taxon>Eukaryota</taxon>
        <taxon>Fungi</taxon>
        <taxon>Dikarya</taxon>
        <taxon>Basidiomycota</taxon>
        <taxon>Agaricomycotina</taxon>
        <taxon>Agaricomycetes</taxon>
        <taxon>Agaricomycetidae</taxon>
        <taxon>Boletales</taxon>
        <taxon>Sclerodermatineae</taxon>
        <taxon>Sclerodermataceae</taxon>
        <taxon>Scleroderma</taxon>
    </lineage>
</organism>
<dbReference type="InParanoid" id="A0A0C3AWC7"/>
<evidence type="ECO:0000313" key="1">
    <source>
        <dbReference type="EMBL" id="KIM69267.1"/>
    </source>
</evidence>
<accession>A0A0C3AWC7</accession>
<keyword evidence="2" id="KW-1185">Reference proteome</keyword>
<dbReference type="AlphaFoldDB" id="A0A0C3AWC7"/>
<gene>
    <name evidence="1" type="ORF">SCLCIDRAFT_1208696</name>
</gene>
<dbReference type="HOGENOM" id="CLU_2795462_0_0_1"/>
<name>A0A0C3AWC7_9AGAM</name>
<evidence type="ECO:0000313" key="2">
    <source>
        <dbReference type="Proteomes" id="UP000053989"/>
    </source>
</evidence>